<keyword evidence="4 6" id="KW-0378">Hydrolase</keyword>
<keyword evidence="9" id="KW-1185">Reference proteome</keyword>
<evidence type="ECO:0000256" key="4">
    <source>
        <dbReference type="ARBA" id="ARBA00022801"/>
    </source>
</evidence>
<dbReference type="AlphaFoldDB" id="G2LGX4"/>
<dbReference type="Proteomes" id="UP000006791">
    <property type="component" value="Chromosome 1"/>
</dbReference>
<dbReference type="PANTHER" id="PTHR33992">
    <property type="entry name" value="RIBONUCLEASE P PROTEIN COMPONENT"/>
    <property type="match status" value="1"/>
</dbReference>
<dbReference type="EC" id="3.1.26.5" evidence="6 7"/>
<protein>
    <recommendedName>
        <fullName evidence="6 7">Ribonuclease P protein component</fullName>
        <shortName evidence="6">RNase P protein</shortName>
        <shortName evidence="6">RNaseP protein</shortName>
        <ecNumber evidence="6 7">3.1.26.5</ecNumber>
    </recommendedName>
    <alternativeName>
        <fullName evidence="6">Protein C5</fullName>
    </alternativeName>
</protein>
<evidence type="ECO:0000313" key="8">
    <source>
        <dbReference type="EMBL" id="AEP11474.1"/>
    </source>
</evidence>
<evidence type="ECO:0000313" key="9">
    <source>
        <dbReference type="Proteomes" id="UP000006791"/>
    </source>
</evidence>
<dbReference type="PANTHER" id="PTHR33992:SF1">
    <property type="entry name" value="RIBONUCLEASE P PROTEIN COMPONENT"/>
    <property type="match status" value="1"/>
</dbReference>
<dbReference type="HAMAP" id="MF_00227">
    <property type="entry name" value="RNase_P"/>
    <property type="match status" value="1"/>
</dbReference>
<dbReference type="GO" id="GO:0030677">
    <property type="term" value="C:ribonuclease P complex"/>
    <property type="evidence" value="ECO:0007669"/>
    <property type="project" value="TreeGrafter"/>
</dbReference>
<keyword evidence="5 6" id="KW-0694">RNA-binding</keyword>
<dbReference type="InterPro" id="IPR014721">
    <property type="entry name" value="Ribsml_uS5_D2-typ_fold_subgr"/>
</dbReference>
<sequence length="139" mass="15946">MTDVERPVAPVSCRFTKQARLRTPREFQRVYRQGRQLHSSLFTIFVAPNRLGRTRLGITASRKVSKSAVVRNRCRRRLREVFRRQQATLPVGWDIVVNVKFQLTTASYALIEQEFTRLMEKLSKLAAGSPAEPTGEVSD</sequence>
<keyword evidence="2 6" id="KW-0540">Nuclease</keyword>
<dbReference type="Pfam" id="PF00825">
    <property type="entry name" value="Ribonuclease_P"/>
    <property type="match status" value="1"/>
</dbReference>
<dbReference type="Gene3D" id="3.30.230.10">
    <property type="match status" value="1"/>
</dbReference>
<evidence type="ECO:0000256" key="6">
    <source>
        <dbReference type="HAMAP-Rule" id="MF_00227"/>
    </source>
</evidence>
<evidence type="ECO:0000256" key="3">
    <source>
        <dbReference type="ARBA" id="ARBA00022759"/>
    </source>
</evidence>
<dbReference type="EMBL" id="CP002514">
    <property type="protein sequence ID" value="AEP11474.1"/>
    <property type="molecule type" value="Genomic_DNA"/>
</dbReference>
<dbReference type="GO" id="GO:0000049">
    <property type="term" value="F:tRNA binding"/>
    <property type="evidence" value="ECO:0007669"/>
    <property type="project" value="UniProtKB-UniRule"/>
</dbReference>
<dbReference type="HOGENOM" id="CLU_117179_9_0_0"/>
<comment type="function">
    <text evidence="6">RNaseP catalyzes the removal of the 5'-leader sequence from pre-tRNA to produce the mature 5'-terminus. It can also cleave other RNA substrates such as 4.5S RNA. The protein component plays an auxiliary but essential role in vivo by binding to the 5'-leader sequence and broadening the substrate specificity of the ribozyme.</text>
</comment>
<dbReference type="InterPro" id="IPR000100">
    <property type="entry name" value="RNase_P"/>
</dbReference>
<evidence type="ECO:0000256" key="1">
    <source>
        <dbReference type="ARBA" id="ARBA00022694"/>
    </source>
</evidence>
<gene>
    <name evidence="6" type="primary">rnpA</name>
    <name evidence="8" type="ordered locus">Cabther_A0717</name>
</gene>
<dbReference type="GO" id="GO:0042781">
    <property type="term" value="F:3'-tRNA processing endoribonuclease activity"/>
    <property type="evidence" value="ECO:0007669"/>
    <property type="project" value="TreeGrafter"/>
</dbReference>
<evidence type="ECO:0000256" key="2">
    <source>
        <dbReference type="ARBA" id="ARBA00022722"/>
    </source>
</evidence>
<dbReference type="SUPFAM" id="SSF54211">
    <property type="entry name" value="Ribosomal protein S5 domain 2-like"/>
    <property type="match status" value="1"/>
</dbReference>
<dbReference type="KEGG" id="ctm:Cabther_A0717"/>
<evidence type="ECO:0000256" key="7">
    <source>
        <dbReference type="NCBIfam" id="TIGR00188"/>
    </source>
</evidence>
<organism evidence="8 9">
    <name type="scientific">Chloracidobacterium thermophilum (strain B)</name>
    <dbReference type="NCBI Taxonomy" id="981222"/>
    <lineage>
        <taxon>Bacteria</taxon>
        <taxon>Pseudomonadati</taxon>
        <taxon>Acidobacteriota</taxon>
        <taxon>Terriglobia</taxon>
        <taxon>Terriglobales</taxon>
        <taxon>Acidobacteriaceae</taxon>
        <taxon>Chloracidobacterium</taxon>
    </lineage>
</organism>
<keyword evidence="3 6" id="KW-0255">Endonuclease</keyword>
<comment type="similarity">
    <text evidence="6">Belongs to the RnpA family.</text>
</comment>
<dbReference type="RefSeq" id="WP_014099212.1">
    <property type="nucleotide sequence ID" value="NC_016024.1"/>
</dbReference>
<comment type="catalytic activity">
    <reaction evidence="6">
        <text>Endonucleolytic cleavage of RNA, removing 5'-extranucleotides from tRNA precursor.</text>
        <dbReference type="EC" id="3.1.26.5"/>
    </reaction>
</comment>
<proteinExistence type="inferred from homology"/>
<evidence type="ECO:0000256" key="5">
    <source>
        <dbReference type="ARBA" id="ARBA00022884"/>
    </source>
</evidence>
<dbReference type="GO" id="GO:0001682">
    <property type="term" value="P:tRNA 5'-leader removal"/>
    <property type="evidence" value="ECO:0007669"/>
    <property type="project" value="UniProtKB-UniRule"/>
</dbReference>
<dbReference type="OrthoDB" id="9810867at2"/>
<dbReference type="InterPro" id="IPR020568">
    <property type="entry name" value="Ribosomal_Su5_D2-typ_SF"/>
</dbReference>
<dbReference type="NCBIfam" id="TIGR00188">
    <property type="entry name" value="rnpA"/>
    <property type="match status" value="1"/>
</dbReference>
<reference evidence="8 9" key="1">
    <citation type="journal article" date="2012" name="Environ. Microbiol.">
        <title>Complete genome of Candidatus Chloracidobacterium thermophilum, a chlorophyll-based photoheterotroph belonging to the phylum Acidobacteria.</title>
        <authorList>
            <person name="Garcia Costas A.M."/>
            <person name="Liu Z."/>
            <person name="Tomsho L.P."/>
            <person name="Schuster S.C."/>
            <person name="Ward D.M."/>
            <person name="Bryant D.A."/>
        </authorList>
    </citation>
    <scope>NUCLEOTIDE SEQUENCE [LARGE SCALE GENOMIC DNA]</scope>
    <source>
        <strain evidence="8 9">B</strain>
    </source>
</reference>
<accession>G2LGX4</accession>
<dbReference type="STRING" id="981222.Cabther_A0717"/>
<comment type="subunit">
    <text evidence="6">Consists of a catalytic RNA component (M1 or rnpB) and a protein subunit.</text>
</comment>
<name>G2LGX4_CHLTF</name>
<keyword evidence="1 6" id="KW-0819">tRNA processing</keyword>
<dbReference type="GO" id="GO:0004526">
    <property type="term" value="F:ribonuclease P activity"/>
    <property type="evidence" value="ECO:0007669"/>
    <property type="project" value="UniProtKB-UniRule"/>
</dbReference>